<evidence type="ECO:0000313" key="5">
    <source>
        <dbReference type="Proteomes" id="UP000008021"/>
    </source>
</evidence>
<dbReference type="Pfam" id="PF07714">
    <property type="entry name" value="PK_Tyr_Ser-Thr"/>
    <property type="match status" value="1"/>
</dbReference>
<feature type="domain" description="Protein kinase" evidence="3">
    <location>
        <begin position="2"/>
        <end position="284"/>
    </location>
</feature>
<dbReference type="InterPro" id="IPR051177">
    <property type="entry name" value="CIK-Related_Protein"/>
</dbReference>
<reference evidence="4" key="1">
    <citation type="submission" date="2015-04" db="UniProtKB">
        <authorList>
            <consortium name="EnsemblPlants"/>
        </authorList>
    </citation>
    <scope>IDENTIFICATION</scope>
</reference>
<protein>
    <recommendedName>
        <fullName evidence="3">Protein kinase domain-containing protein</fullName>
    </recommendedName>
</protein>
<feature type="repeat" description="HEAT" evidence="1">
    <location>
        <begin position="366"/>
        <end position="404"/>
    </location>
</feature>
<feature type="compositionally biased region" description="Polar residues" evidence="2">
    <location>
        <begin position="684"/>
        <end position="693"/>
    </location>
</feature>
<dbReference type="Gene3D" id="1.10.510.10">
    <property type="entry name" value="Transferase(Phosphotransferase) domain 1"/>
    <property type="match status" value="1"/>
</dbReference>
<dbReference type="InterPro" id="IPR011989">
    <property type="entry name" value="ARM-like"/>
</dbReference>
<feature type="compositionally biased region" description="Pro residues" evidence="2">
    <location>
        <begin position="741"/>
        <end position="756"/>
    </location>
</feature>
<dbReference type="AlphaFoldDB" id="A0A0E0C9I9"/>
<evidence type="ECO:0000259" key="3">
    <source>
        <dbReference type="PROSITE" id="PS50011"/>
    </source>
</evidence>
<accession>A0A0E0C9I9</accession>
<dbReference type="PROSITE" id="PS50011">
    <property type="entry name" value="PROTEIN_KINASE_DOM"/>
    <property type="match status" value="1"/>
</dbReference>
<dbReference type="Gramene" id="OMERI01G32420.2">
    <property type="protein sequence ID" value="OMERI01G32420.2"/>
    <property type="gene ID" value="OMERI01G32420"/>
</dbReference>
<dbReference type="SUPFAM" id="SSF48371">
    <property type="entry name" value="ARM repeat"/>
    <property type="match status" value="1"/>
</dbReference>
<proteinExistence type="predicted"/>
<dbReference type="EnsemblPlants" id="OMERI01G32420.2">
    <property type="protein sequence ID" value="OMERI01G32420.2"/>
    <property type="gene ID" value="OMERI01G32420"/>
</dbReference>
<dbReference type="InterPro" id="IPR000719">
    <property type="entry name" value="Prot_kinase_dom"/>
</dbReference>
<dbReference type="InterPro" id="IPR001245">
    <property type="entry name" value="Ser-Thr/Tyr_kinase_cat_dom"/>
</dbReference>
<dbReference type="PROSITE" id="PS50077">
    <property type="entry name" value="HEAT_REPEAT"/>
    <property type="match status" value="1"/>
</dbReference>
<evidence type="ECO:0000256" key="2">
    <source>
        <dbReference type="SAM" id="MobiDB-lite"/>
    </source>
</evidence>
<dbReference type="Proteomes" id="UP000008021">
    <property type="component" value="Chromosome 1"/>
</dbReference>
<evidence type="ECO:0000256" key="1">
    <source>
        <dbReference type="PROSITE-ProRule" id="PRU00103"/>
    </source>
</evidence>
<feature type="compositionally biased region" description="Polar residues" evidence="2">
    <location>
        <begin position="585"/>
        <end position="629"/>
    </location>
</feature>
<evidence type="ECO:0000313" key="4">
    <source>
        <dbReference type="EnsemblPlants" id="OMERI01G32420.2"/>
    </source>
</evidence>
<feature type="compositionally biased region" description="Low complexity" evidence="2">
    <location>
        <begin position="708"/>
        <end position="720"/>
    </location>
</feature>
<dbReference type="GO" id="GO:0005524">
    <property type="term" value="F:ATP binding"/>
    <property type="evidence" value="ECO:0007669"/>
    <property type="project" value="InterPro"/>
</dbReference>
<dbReference type="InterPro" id="IPR021133">
    <property type="entry name" value="HEAT_type_2"/>
</dbReference>
<feature type="compositionally biased region" description="Basic and acidic residues" evidence="2">
    <location>
        <begin position="647"/>
        <end position="663"/>
    </location>
</feature>
<organism evidence="4">
    <name type="scientific">Oryza meridionalis</name>
    <dbReference type="NCBI Taxonomy" id="40149"/>
    <lineage>
        <taxon>Eukaryota</taxon>
        <taxon>Viridiplantae</taxon>
        <taxon>Streptophyta</taxon>
        <taxon>Embryophyta</taxon>
        <taxon>Tracheophyta</taxon>
        <taxon>Spermatophyta</taxon>
        <taxon>Magnoliopsida</taxon>
        <taxon>Liliopsida</taxon>
        <taxon>Poales</taxon>
        <taxon>Poaceae</taxon>
        <taxon>BOP clade</taxon>
        <taxon>Oryzoideae</taxon>
        <taxon>Oryzeae</taxon>
        <taxon>Oryzinae</taxon>
        <taxon>Oryza</taxon>
    </lineage>
</organism>
<dbReference type="Gene3D" id="1.25.10.10">
    <property type="entry name" value="Leucine-rich Repeat Variant"/>
    <property type="match status" value="1"/>
</dbReference>
<reference evidence="4" key="2">
    <citation type="submission" date="2018-05" db="EMBL/GenBank/DDBJ databases">
        <title>OmerRS3 (Oryza meridionalis Reference Sequence Version 3).</title>
        <authorList>
            <person name="Zhang J."/>
            <person name="Kudrna D."/>
            <person name="Lee S."/>
            <person name="Talag J."/>
            <person name="Welchert J."/>
            <person name="Wing R.A."/>
        </authorList>
    </citation>
    <scope>NUCLEOTIDE SEQUENCE [LARGE SCALE GENOMIC DNA]</scope>
    <source>
        <strain evidence="4">cv. OR44</strain>
    </source>
</reference>
<feature type="region of interest" description="Disordered" evidence="2">
    <location>
        <begin position="573"/>
        <end position="807"/>
    </location>
</feature>
<dbReference type="PANTHER" id="PTHR12984:SF3">
    <property type="entry name" value="N-TERMINAL KINASE-LIKE PROTEIN"/>
    <property type="match status" value="1"/>
</dbReference>
<keyword evidence="5" id="KW-1185">Reference proteome</keyword>
<name>A0A0E0C9I9_9ORYZ</name>
<dbReference type="GO" id="GO:0004672">
    <property type="term" value="F:protein kinase activity"/>
    <property type="evidence" value="ECO:0007669"/>
    <property type="project" value="InterPro"/>
</dbReference>
<dbReference type="Gene3D" id="3.30.200.20">
    <property type="entry name" value="Phosphorylase Kinase, domain 1"/>
    <property type="match status" value="1"/>
</dbReference>
<dbReference type="InterPro" id="IPR016024">
    <property type="entry name" value="ARM-type_fold"/>
</dbReference>
<dbReference type="PANTHER" id="PTHR12984">
    <property type="entry name" value="SCY1-RELATED S/T PROTEIN KINASE-LIKE"/>
    <property type="match status" value="1"/>
</dbReference>
<dbReference type="InterPro" id="IPR011009">
    <property type="entry name" value="Kinase-like_dom_sf"/>
</dbReference>
<dbReference type="SUPFAM" id="SSF56112">
    <property type="entry name" value="Protein kinase-like (PK-like)"/>
    <property type="match status" value="1"/>
</dbReference>
<sequence>MFKFLKEVVAGSGSGLKDFPYTIGEPYASAWGSWTHHRGTSKDDGSPVSIFSLSGSNPQDRHLVAGRNGVKRLRTVRHPNILSFLHSTEAEVPDGPAMKHTIYIVTEPVTPLSEKLKELNLGGTQRDEYFAWGLHQISKAVSFLNNDCKLVHGNVCVTSVVVTQTLDWKLHAFDVLSEFDANNEASNSPMLQFEWLVGTQYKPMELTKSDWVSIRKSPPWAIDSWGLGCLIYELFSGAKLTRTEDLRNTASIPKSLLPDYQRLLSSAPSRRMNPSKLIDNSEFFQNKLVETIQFMEVLNLKDSVEKDSFFRKLPNIAEQLPREIVLKKLLPVLASALEFGSAAAPALVVLLKMGSWLPADQFSAKVLPTIVKLFASNDRAIRVSLLQHIDQFGESLTAQTVDEQVFPHVATGFSDTSAFLRELTLKSMLVLAPKVDEEPAIRTNTTILLGNIANYMNDGTRKRVLINAFTVRALRDTFPPARAAGIMALSVTSSYYEMTEIATRILPNVVVLTFDPDSDVRTKAFQATDQFLQIAKQHHEKLTMGDNSAAEATGIQLKPGNAGLLGWAMSSLTQKGKGSDHGPVSSANASDSQISATSSVTSDNRSSTVAYAPSTSSSLDQTAPASARSSVDGWGEVENDNTQEENGSDKEGWDDVDPFDEKPPPSLLSNIQAAQKRPVVQPKQPVSNSSRLNQPKVPKPEEDPLWGSIAAPAPKNASKSSDIKPSTSHNDDDDLWGSIAAPPPKSAGKPLKPPPAANSDDLWGAIAAPPPSTKARPLASSGRGRGTKPAQPKLGAQRIGRTSSTGM</sequence>